<protein>
    <submittedName>
        <fullName evidence="1">Uncharacterized protein</fullName>
    </submittedName>
</protein>
<dbReference type="EMBL" id="CAUYUJ010016283">
    <property type="protein sequence ID" value="CAK0863660.1"/>
    <property type="molecule type" value="Genomic_DNA"/>
</dbReference>
<keyword evidence="2" id="KW-1185">Reference proteome</keyword>
<gene>
    <name evidence="1" type="ORF">PCOR1329_LOCUS51757</name>
</gene>
<comment type="caution">
    <text evidence="1">The sequence shown here is derived from an EMBL/GenBank/DDBJ whole genome shotgun (WGS) entry which is preliminary data.</text>
</comment>
<feature type="non-terminal residue" evidence="1">
    <location>
        <position position="1"/>
    </location>
</feature>
<evidence type="ECO:0000313" key="2">
    <source>
        <dbReference type="Proteomes" id="UP001189429"/>
    </source>
</evidence>
<sequence>GLFWLKPIAPCRVACCATGESEHAALVQVKRPEAGPERAAAAQTAAHAAPTSLLARREVCPGRGCAEECEEAPWDKRGRKAYIGRFRCMNNECQCLVDLWPCRPTFIPPPSECTCS</sequence>
<evidence type="ECO:0000313" key="1">
    <source>
        <dbReference type="EMBL" id="CAK0863660.1"/>
    </source>
</evidence>
<accession>A0ABN9UWJ2</accession>
<name>A0ABN9UWJ2_9DINO</name>
<organism evidence="1 2">
    <name type="scientific">Prorocentrum cordatum</name>
    <dbReference type="NCBI Taxonomy" id="2364126"/>
    <lineage>
        <taxon>Eukaryota</taxon>
        <taxon>Sar</taxon>
        <taxon>Alveolata</taxon>
        <taxon>Dinophyceae</taxon>
        <taxon>Prorocentrales</taxon>
        <taxon>Prorocentraceae</taxon>
        <taxon>Prorocentrum</taxon>
    </lineage>
</organism>
<dbReference type="Proteomes" id="UP001189429">
    <property type="component" value="Unassembled WGS sequence"/>
</dbReference>
<reference evidence="1" key="1">
    <citation type="submission" date="2023-10" db="EMBL/GenBank/DDBJ databases">
        <authorList>
            <person name="Chen Y."/>
            <person name="Shah S."/>
            <person name="Dougan E. K."/>
            <person name="Thang M."/>
            <person name="Chan C."/>
        </authorList>
    </citation>
    <scope>NUCLEOTIDE SEQUENCE [LARGE SCALE GENOMIC DNA]</scope>
</reference>
<proteinExistence type="predicted"/>